<evidence type="ECO:0000313" key="1">
    <source>
        <dbReference type="EMBL" id="BBG23526.1"/>
    </source>
</evidence>
<organism evidence="2 4">
    <name type="scientific">Sulfuracidifex tepidarius</name>
    <dbReference type="NCBI Taxonomy" id="1294262"/>
    <lineage>
        <taxon>Archaea</taxon>
        <taxon>Thermoproteota</taxon>
        <taxon>Thermoprotei</taxon>
        <taxon>Sulfolobales</taxon>
        <taxon>Sulfolobaceae</taxon>
        <taxon>Sulfuracidifex</taxon>
    </lineage>
</organism>
<name>A0A510E2F1_9CREN</name>
<evidence type="ECO:0000313" key="4">
    <source>
        <dbReference type="Proteomes" id="UP000325030"/>
    </source>
</evidence>
<dbReference type="AlphaFoldDB" id="A0A510E2F1"/>
<dbReference type="Proteomes" id="UP000322983">
    <property type="component" value="Chromosome"/>
</dbReference>
<keyword evidence="3" id="KW-1185">Reference proteome</keyword>
<dbReference type="GeneID" id="41714611"/>
<dbReference type="RefSeq" id="WP_054845904.1">
    <property type="nucleotide sequence ID" value="NZ_AP018929.1"/>
</dbReference>
<dbReference type="EMBL" id="AP018929">
    <property type="protein sequence ID" value="BBG23526.1"/>
    <property type="molecule type" value="Genomic_DNA"/>
</dbReference>
<accession>A0A510E2F1</accession>
<gene>
    <name evidence="1" type="ORF">IC006_0810</name>
    <name evidence="2" type="ORF">IC007_0785</name>
</gene>
<reference evidence="4" key="1">
    <citation type="submission" date="2018-09" db="EMBL/GenBank/DDBJ databases">
        <title>Complete Genome Sequencing of Sulfolobus sp. JCM 16834.</title>
        <authorList>
            <person name="Kato S."/>
            <person name="Itoh T."/>
            <person name="Ohkuma M."/>
        </authorList>
    </citation>
    <scope>NUCLEOTIDE SEQUENCE [LARGE SCALE GENOMIC DNA]</scope>
    <source>
        <strain evidence="4">IC-007</strain>
    </source>
</reference>
<dbReference type="EMBL" id="AP018930">
    <property type="protein sequence ID" value="BBG26280.1"/>
    <property type="molecule type" value="Genomic_DNA"/>
</dbReference>
<evidence type="ECO:0000313" key="2">
    <source>
        <dbReference type="EMBL" id="BBG26280.1"/>
    </source>
</evidence>
<dbReference type="KEGG" id="step:IC006_0810"/>
<dbReference type="Proteomes" id="UP000325030">
    <property type="component" value="Chromosome"/>
</dbReference>
<accession>A0A510DTH7</accession>
<sequence>MNERVIYNLDMKLQGYNITSIMTPETYFVVSQPDLVEGRELPSFVSMDCNMNEIRRITFSERKKSFYPFYKYSVEVHGIGRMESMKGLERIEVKVNKRSIEMTGEKRRDNAKVIFSILDVPTLTWSENDITSFLREQFGVRLKRKGERTYLIENLNYVNDKVNVKVIDVDSWPLPLSQLSSNLAGNLL</sequence>
<reference evidence="2 3" key="2">
    <citation type="journal article" date="2020" name="Int. J. Syst. Evol. Microbiol.">
        <title>Sulfuracidifex tepidarius gen. nov., sp. nov. and transfer of Sulfolobus metallicus Huber and Stetter 1992 to the genus Sulfuracidifex as Sulfuracidifex metallicus comb. nov.</title>
        <authorList>
            <person name="Itoh T."/>
            <person name="Miura T."/>
            <person name="Sakai H.D."/>
            <person name="Kato S."/>
            <person name="Ohkuma M."/>
            <person name="Takashina T."/>
        </authorList>
    </citation>
    <scope>NUCLEOTIDE SEQUENCE</scope>
    <source>
        <strain evidence="1 3">IC-006</strain>
        <strain evidence="2">IC-007</strain>
    </source>
</reference>
<protein>
    <submittedName>
        <fullName evidence="2">Uncharacterized protein</fullName>
    </submittedName>
</protein>
<evidence type="ECO:0000313" key="3">
    <source>
        <dbReference type="Proteomes" id="UP000322983"/>
    </source>
</evidence>
<proteinExistence type="predicted"/>